<feature type="region of interest" description="Disordered" evidence="1">
    <location>
        <begin position="82"/>
        <end position="103"/>
    </location>
</feature>
<reference evidence="3 4" key="1">
    <citation type="submission" date="2024-03" db="EMBL/GenBank/DDBJ databases">
        <title>Community enrichment and isolation of bacterial strains for fucoidan degradation.</title>
        <authorList>
            <person name="Sichert A."/>
        </authorList>
    </citation>
    <scope>NUCLEOTIDE SEQUENCE [LARGE SCALE GENOMIC DNA]</scope>
    <source>
        <strain evidence="3 4">AS12</strain>
    </source>
</reference>
<protein>
    <submittedName>
        <fullName evidence="3">Uncharacterized protein</fullName>
    </submittedName>
</protein>
<dbReference type="EMBL" id="JBBMQS010000001">
    <property type="protein sequence ID" value="MEM5495789.1"/>
    <property type="molecule type" value="Genomic_DNA"/>
</dbReference>
<dbReference type="Proteomes" id="UP001461163">
    <property type="component" value="Unassembled WGS sequence"/>
</dbReference>
<evidence type="ECO:0000256" key="1">
    <source>
        <dbReference type="SAM" id="MobiDB-lite"/>
    </source>
</evidence>
<keyword evidence="4" id="KW-1185">Reference proteome</keyword>
<accession>A0ABU9SPI3</accession>
<proteinExistence type="predicted"/>
<dbReference type="RefSeq" id="WP_006993763.1">
    <property type="nucleotide sequence ID" value="NZ_JBBMQS010000001.1"/>
</dbReference>
<feature type="transmembrane region" description="Helical" evidence="2">
    <location>
        <begin position="38"/>
        <end position="63"/>
    </location>
</feature>
<evidence type="ECO:0000256" key="2">
    <source>
        <dbReference type="SAM" id="Phobius"/>
    </source>
</evidence>
<organism evidence="3 4">
    <name type="scientific">Paraglaciecola mesophila</name>
    <dbReference type="NCBI Taxonomy" id="197222"/>
    <lineage>
        <taxon>Bacteria</taxon>
        <taxon>Pseudomonadati</taxon>
        <taxon>Pseudomonadota</taxon>
        <taxon>Gammaproteobacteria</taxon>
        <taxon>Alteromonadales</taxon>
        <taxon>Alteromonadaceae</taxon>
        <taxon>Paraglaciecola</taxon>
    </lineage>
</organism>
<gene>
    <name evidence="3" type="ORF">WNY77_00110</name>
</gene>
<keyword evidence="2" id="KW-0812">Transmembrane</keyword>
<evidence type="ECO:0000313" key="3">
    <source>
        <dbReference type="EMBL" id="MEM5495789.1"/>
    </source>
</evidence>
<keyword evidence="2" id="KW-0472">Membrane</keyword>
<comment type="caution">
    <text evidence="3">The sequence shown here is derived from an EMBL/GenBank/DDBJ whole genome shotgun (WGS) entry which is preliminary data.</text>
</comment>
<sequence>MSNNKTLVSLLFTVAVLATVISAFLPLANIPQQTSGTLFFMVAILLFKVAGAISAGILVMLFVSDRPWRKLRHIEDINFAQGDQPNEVKRQPFNHAYNGHSPK</sequence>
<name>A0ABU9SPI3_9ALTE</name>
<evidence type="ECO:0000313" key="4">
    <source>
        <dbReference type="Proteomes" id="UP001461163"/>
    </source>
</evidence>
<keyword evidence="2" id="KW-1133">Transmembrane helix</keyword>